<dbReference type="AlphaFoldDB" id="A0A261S3B3"/>
<organism evidence="9 10">
    <name type="scientific">Bordetella genomosp. 10</name>
    <dbReference type="NCBI Taxonomy" id="1416804"/>
    <lineage>
        <taxon>Bacteria</taxon>
        <taxon>Pseudomonadati</taxon>
        <taxon>Pseudomonadota</taxon>
        <taxon>Betaproteobacteria</taxon>
        <taxon>Burkholderiales</taxon>
        <taxon>Alcaligenaceae</taxon>
        <taxon>Bordetella</taxon>
    </lineage>
</organism>
<evidence type="ECO:0000256" key="5">
    <source>
        <dbReference type="ARBA" id="ARBA00022692"/>
    </source>
</evidence>
<comment type="caution">
    <text evidence="9">The sequence shown here is derived from an EMBL/GenBank/DDBJ whole genome shotgun (WGS) entry which is preliminary data.</text>
</comment>
<dbReference type="InterPro" id="IPR003423">
    <property type="entry name" value="OMP_efflux"/>
</dbReference>
<protein>
    <recommendedName>
        <fullName evidence="11">Type I secretion protein TolC</fullName>
    </recommendedName>
</protein>
<keyword evidence="3" id="KW-0813">Transport</keyword>
<dbReference type="RefSeq" id="WP_094856244.1">
    <property type="nucleotide sequence ID" value="NZ_NEVM01000005.1"/>
</dbReference>
<evidence type="ECO:0000256" key="1">
    <source>
        <dbReference type="ARBA" id="ARBA00004442"/>
    </source>
</evidence>
<dbReference type="SUPFAM" id="SSF56954">
    <property type="entry name" value="Outer membrane efflux proteins (OEP)"/>
    <property type="match status" value="1"/>
</dbReference>
<evidence type="ECO:0000313" key="10">
    <source>
        <dbReference type="Proteomes" id="UP000216020"/>
    </source>
</evidence>
<dbReference type="GO" id="GO:0015288">
    <property type="term" value="F:porin activity"/>
    <property type="evidence" value="ECO:0007669"/>
    <property type="project" value="TreeGrafter"/>
</dbReference>
<evidence type="ECO:0000256" key="4">
    <source>
        <dbReference type="ARBA" id="ARBA00022452"/>
    </source>
</evidence>
<sequence length="596" mass="63755">MTNNKKKAQREQQPVHVPAPWQGLRLSILAAFVGLAGCTGAPSAPPRSDPGKDYIGTKVESEQDGDTVAKAVEAKQAGKAGDNAPGIHTAAGELVMGGAPEDTGGGFKGASDTISLPASAQGSQALLKARTGAQLDSVPTQPAPRLDETLVTPAPAAIDPEKMKAYDSAQPPTAEALSLQQVFAMALDNDPTLRGAYGEMQAVGYGVTAARAALLPNINIEANYARENQNVVKSENAVYQQGRASWGDNGYALTLTQPIYDPAAFQKWRQSQDAERKEVANFAYAQQDLMLRTATAYLSILAAEDQISLTDAERKTTRGQMDLVQAKFKAGQATQVGVSEVQARLDVQDANYLLVKNDLFDKQQALQEIIGYGDVQLLPIRKDLEPVVPQPLNPDAWVQKALEQNWSIRAAAAQVSVAEREVAVQKAGYLPTLNVKVSSGRNDTGGSLFGGGSTVNDTRAQLNLLIPVFQGGYTYGMSHAAASRLGTAQTQLSLVRRKVQRQVLTSLQSILASVDRIKALDSSVLAFQQALDLKQEGYRSGINDIVAVLDATRNLYNAKRQQAEARYNYLLDTLKLKQAAGVLSGMDIAVISRAVL</sequence>
<dbReference type="PANTHER" id="PTHR30026:SF20">
    <property type="entry name" value="OUTER MEMBRANE PROTEIN TOLC"/>
    <property type="match status" value="1"/>
</dbReference>
<dbReference type="InterPro" id="IPR010130">
    <property type="entry name" value="T1SS_OMP_TolC"/>
</dbReference>
<keyword evidence="7" id="KW-0998">Cell outer membrane</keyword>
<dbReference type="GO" id="GO:1990281">
    <property type="term" value="C:efflux pump complex"/>
    <property type="evidence" value="ECO:0007669"/>
    <property type="project" value="TreeGrafter"/>
</dbReference>
<feature type="region of interest" description="Disordered" evidence="8">
    <location>
        <begin position="39"/>
        <end position="66"/>
    </location>
</feature>
<gene>
    <name evidence="9" type="ORF">CAL29_28665</name>
</gene>
<dbReference type="NCBIfam" id="TIGR01844">
    <property type="entry name" value="type_I_sec_TolC"/>
    <property type="match status" value="1"/>
</dbReference>
<dbReference type="EMBL" id="NEVM01000005">
    <property type="protein sequence ID" value="OZI31838.1"/>
    <property type="molecule type" value="Genomic_DNA"/>
</dbReference>
<keyword evidence="5" id="KW-0812">Transmembrane</keyword>
<dbReference type="PANTHER" id="PTHR30026">
    <property type="entry name" value="OUTER MEMBRANE PROTEIN TOLC"/>
    <property type="match status" value="1"/>
</dbReference>
<dbReference type="Gene3D" id="1.20.1600.10">
    <property type="entry name" value="Outer membrane efflux proteins (OEP)"/>
    <property type="match status" value="1"/>
</dbReference>
<name>A0A261S3B3_9BORD</name>
<dbReference type="Proteomes" id="UP000216020">
    <property type="component" value="Unassembled WGS sequence"/>
</dbReference>
<accession>A0A261S3B3</accession>
<evidence type="ECO:0000256" key="8">
    <source>
        <dbReference type="SAM" id="MobiDB-lite"/>
    </source>
</evidence>
<dbReference type="GO" id="GO:0009279">
    <property type="term" value="C:cell outer membrane"/>
    <property type="evidence" value="ECO:0007669"/>
    <property type="project" value="UniProtKB-SubCell"/>
</dbReference>
<proteinExistence type="inferred from homology"/>
<dbReference type="GO" id="GO:0015562">
    <property type="term" value="F:efflux transmembrane transporter activity"/>
    <property type="evidence" value="ECO:0007669"/>
    <property type="project" value="InterPro"/>
</dbReference>
<reference evidence="10" key="1">
    <citation type="submission" date="2017-05" db="EMBL/GenBank/DDBJ databases">
        <title>Complete and WGS of Bordetella genogroups.</title>
        <authorList>
            <person name="Spilker T."/>
            <person name="Lipuma J."/>
        </authorList>
    </citation>
    <scope>NUCLEOTIDE SEQUENCE [LARGE SCALE GENOMIC DNA]</scope>
    <source>
        <strain evidence="10">AU16122</strain>
    </source>
</reference>
<evidence type="ECO:0000256" key="6">
    <source>
        <dbReference type="ARBA" id="ARBA00023136"/>
    </source>
</evidence>
<comment type="subcellular location">
    <subcellularLocation>
        <location evidence="1">Cell outer membrane</location>
    </subcellularLocation>
</comment>
<dbReference type="Pfam" id="PF02321">
    <property type="entry name" value="OEP"/>
    <property type="match status" value="2"/>
</dbReference>
<dbReference type="OrthoDB" id="9813458at2"/>
<evidence type="ECO:0000256" key="7">
    <source>
        <dbReference type="ARBA" id="ARBA00023237"/>
    </source>
</evidence>
<feature type="region of interest" description="Disordered" evidence="8">
    <location>
        <begin position="1"/>
        <end position="20"/>
    </location>
</feature>
<keyword evidence="4" id="KW-1134">Transmembrane beta strand</keyword>
<evidence type="ECO:0008006" key="11">
    <source>
        <dbReference type="Google" id="ProtNLM"/>
    </source>
</evidence>
<keyword evidence="10" id="KW-1185">Reference proteome</keyword>
<evidence type="ECO:0000256" key="3">
    <source>
        <dbReference type="ARBA" id="ARBA00022448"/>
    </source>
</evidence>
<evidence type="ECO:0000313" key="9">
    <source>
        <dbReference type="EMBL" id="OZI31838.1"/>
    </source>
</evidence>
<evidence type="ECO:0000256" key="2">
    <source>
        <dbReference type="ARBA" id="ARBA00007613"/>
    </source>
</evidence>
<dbReference type="InterPro" id="IPR051906">
    <property type="entry name" value="TolC-like"/>
</dbReference>
<comment type="similarity">
    <text evidence="2">Belongs to the outer membrane factor (OMF) (TC 1.B.17) family.</text>
</comment>
<keyword evidence="6" id="KW-0472">Membrane</keyword>